<dbReference type="AlphaFoldDB" id="A0AAE0EFD6"/>
<protein>
    <submittedName>
        <fullName evidence="2">Uncharacterized protein</fullName>
    </submittedName>
</protein>
<reference evidence="2" key="1">
    <citation type="journal article" date="2023" name="Plant J.">
        <title>Genome sequences and population genomics provide insights into the demographic history, inbreeding, and mutation load of two 'living fossil' tree species of Dipteronia.</title>
        <authorList>
            <person name="Feng Y."/>
            <person name="Comes H.P."/>
            <person name="Chen J."/>
            <person name="Zhu S."/>
            <person name="Lu R."/>
            <person name="Zhang X."/>
            <person name="Li P."/>
            <person name="Qiu J."/>
            <person name="Olsen K.M."/>
            <person name="Qiu Y."/>
        </authorList>
    </citation>
    <scope>NUCLEOTIDE SEQUENCE</scope>
    <source>
        <strain evidence="2">NBL</strain>
    </source>
</reference>
<comment type="caution">
    <text evidence="2">The sequence shown here is derived from an EMBL/GenBank/DDBJ whole genome shotgun (WGS) entry which is preliminary data.</text>
</comment>
<name>A0AAE0EFD6_9ROSI</name>
<accession>A0AAE0EFD6</accession>
<evidence type="ECO:0000313" key="2">
    <source>
        <dbReference type="EMBL" id="KAK3226373.1"/>
    </source>
</evidence>
<feature type="region of interest" description="Disordered" evidence="1">
    <location>
        <begin position="31"/>
        <end position="82"/>
    </location>
</feature>
<dbReference type="PANTHER" id="PTHR48475:SF2">
    <property type="entry name" value="RIBONUCLEASE H"/>
    <property type="match status" value="1"/>
</dbReference>
<evidence type="ECO:0000313" key="3">
    <source>
        <dbReference type="Proteomes" id="UP001281410"/>
    </source>
</evidence>
<feature type="compositionally biased region" description="Polar residues" evidence="1">
    <location>
        <begin position="63"/>
        <end position="76"/>
    </location>
</feature>
<sequence>MTVNAEKLRELEAENTLVRTRNAELRAMIEGVPNNVPPAPPVQVVDTRPDVDRTTPVCRNGGPYTTDSRSPNPNQEKQGEQLRRFPVRQRDRFGRDAQEIQFPKYEATRKTSFSLVYDSETVIPIETRLATIRSENPSKEQNNQEIAFELDHLDEHRERAALKVQAYQPQVARHYYKNVRISTFKIDDWVLRGVFQNAKEQGAEKLGLTCEGPYQITNVKGRCRHSTSPKVRFLAEARQVLIYDKARCNQHHLNIQVVHSRVPSTIKLSAFKDQLQGSTSTLNVHIQLSTLEVRGITLGTTLCRENANM</sequence>
<organism evidence="2 3">
    <name type="scientific">Dipteronia sinensis</name>
    <dbReference type="NCBI Taxonomy" id="43782"/>
    <lineage>
        <taxon>Eukaryota</taxon>
        <taxon>Viridiplantae</taxon>
        <taxon>Streptophyta</taxon>
        <taxon>Embryophyta</taxon>
        <taxon>Tracheophyta</taxon>
        <taxon>Spermatophyta</taxon>
        <taxon>Magnoliopsida</taxon>
        <taxon>eudicotyledons</taxon>
        <taxon>Gunneridae</taxon>
        <taxon>Pentapetalae</taxon>
        <taxon>rosids</taxon>
        <taxon>malvids</taxon>
        <taxon>Sapindales</taxon>
        <taxon>Sapindaceae</taxon>
        <taxon>Hippocastanoideae</taxon>
        <taxon>Acereae</taxon>
        <taxon>Dipteronia</taxon>
    </lineage>
</organism>
<proteinExistence type="predicted"/>
<keyword evidence="3" id="KW-1185">Reference proteome</keyword>
<dbReference type="EMBL" id="JANJYJ010000002">
    <property type="protein sequence ID" value="KAK3226373.1"/>
    <property type="molecule type" value="Genomic_DNA"/>
</dbReference>
<dbReference type="Proteomes" id="UP001281410">
    <property type="component" value="Unassembled WGS sequence"/>
</dbReference>
<evidence type="ECO:0000256" key="1">
    <source>
        <dbReference type="SAM" id="MobiDB-lite"/>
    </source>
</evidence>
<dbReference type="PANTHER" id="PTHR48475">
    <property type="entry name" value="RIBONUCLEASE H"/>
    <property type="match status" value="1"/>
</dbReference>
<gene>
    <name evidence="2" type="ORF">Dsin_006235</name>
</gene>